<feature type="region of interest" description="Disordered" evidence="1">
    <location>
        <begin position="56"/>
        <end position="103"/>
    </location>
</feature>
<feature type="compositionally biased region" description="Acidic residues" evidence="1">
    <location>
        <begin position="553"/>
        <end position="563"/>
    </location>
</feature>
<sequence>MQSHCSLIGTVLCIQTQESPTPPPLVIKVALTPATKRQTLNSQRAAGLIPAITVLPPSSAVPESDDPEPVKRGHGRPKGSLNKKTLASAGSAMPAPSPVRARCRPTRRYIEPPAGTEMAGPLPVTGDAPTKLGPFISAQTIPPLDVDGLERVLVLDIPRPFLDGCDFCLIRDVRCDELHVYYSIRVSMSSVWLIRELIGWGHWTWRWGNSQRCEKVDYQDWSPYQPRGAPSMVINRRYTIKESIQLKGELTIGEGSCAEYHVMASGTRTHGVEIRIQANGHRITEDCFRLGVQVSSVISDQFSCFAPSCAIVSEYGVPYRILRISSATLQGFWSHLRSLIHFWDIHPSTTYSGSVERLNSLLKVIPGYSCSACLNRHFKCANTYSVFQRTKLWNRLAERFRLGNTRINELIQEVIHHGDQAAAQLELARASYRQFERSQRTLGEAMPQLRYGYGNERGVAHAAEIAPAQRDEFTEFWVAGELSLPPRPPPVPTPAGGLSRRTWAREPSSYFMELDERNAPTAPALTQPAGDSGQGPSCPRRERFFSLTPSSDSEPEEEGNVEY</sequence>
<name>A0AAD6YUN1_9AGAR</name>
<dbReference type="EMBL" id="JARJCW010000001">
    <property type="protein sequence ID" value="KAJ7229936.1"/>
    <property type="molecule type" value="Genomic_DNA"/>
</dbReference>
<accession>A0AAD6YUN1</accession>
<keyword evidence="3" id="KW-1185">Reference proteome</keyword>
<evidence type="ECO:0000313" key="3">
    <source>
        <dbReference type="Proteomes" id="UP001219525"/>
    </source>
</evidence>
<comment type="caution">
    <text evidence="2">The sequence shown here is derived from an EMBL/GenBank/DDBJ whole genome shotgun (WGS) entry which is preliminary data.</text>
</comment>
<proteinExistence type="predicted"/>
<organism evidence="2 3">
    <name type="scientific">Mycena pura</name>
    <dbReference type="NCBI Taxonomy" id="153505"/>
    <lineage>
        <taxon>Eukaryota</taxon>
        <taxon>Fungi</taxon>
        <taxon>Dikarya</taxon>
        <taxon>Basidiomycota</taxon>
        <taxon>Agaricomycotina</taxon>
        <taxon>Agaricomycetes</taxon>
        <taxon>Agaricomycetidae</taxon>
        <taxon>Agaricales</taxon>
        <taxon>Marasmiineae</taxon>
        <taxon>Mycenaceae</taxon>
        <taxon>Mycena</taxon>
    </lineage>
</organism>
<evidence type="ECO:0000313" key="2">
    <source>
        <dbReference type="EMBL" id="KAJ7229936.1"/>
    </source>
</evidence>
<dbReference type="Proteomes" id="UP001219525">
    <property type="component" value="Unassembled WGS sequence"/>
</dbReference>
<dbReference type="AlphaFoldDB" id="A0AAD6YUN1"/>
<gene>
    <name evidence="2" type="ORF">GGX14DRAFT_383897</name>
</gene>
<evidence type="ECO:0000256" key="1">
    <source>
        <dbReference type="SAM" id="MobiDB-lite"/>
    </source>
</evidence>
<reference evidence="2" key="1">
    <citation type="submission" date="2023-03" db="EMBL/GenBank/DDBJ databases">
        <title>Massive genome expansion in bonnet fungi (Mycena s.s.) driven by repeated elements and novel gene families across ecological guilds.</title>
        <authorList>
            <consortium name="Lawrence Berkeley National Laboratory"/>
            <person name="Harder C.B."/>
            <person name="Miyauchi S."/>
            <person name="Viragh M."/>
            <person name="Kuo A."/>
            <person name="Thoen E."/>
            <person name="Andreopoulos B."/>
            <person name="Lu D."/>
            <person name="Skrede I."/>
            <person name="Drula E."/>
            <person name="Henrissat B."/>
            <person name="Morin E."/>
            <person name="Kohler A."/>
            <person name="Barry K."/>
            <person name="LaButti K."/>
            <person name="Morin E."/>
            <person name="Salamov A."/>
            <person name="Lipzen A."/>
            <person name="Mereny Z."/>
            <person name="Hegedus B."/>
            <person name="Baldrian P."/>
            <person name="Stursova M."/>
            <person name="Weitz H."/>
            <person name="Taylor A."/>
            <person name="Grigoriev I.V."/>
            <person name="Nagy L.G."/>
            <person name="Martin F."/>
            <person name="Kauserud H."/>
        </authorList>
    </citation>
    <scope>NUCLEOTIDE SEQUENCE</scope>
    <source>
        <strain evidence="2">9144</strain>
    </source>
</reference>
<feature type="region of interest" description="Disordered" evidence="1">
    <location>
        <begin position="513"/>
        <end position="563"/>
    </location>
</feature>
<protein>
    <submittedName>
        <fullName evidence="2">Uncharacterized protein</fullName>
    </submittedName>
</protein>